<dbReference type="Proteomes" id="UP000603453">
    <property type="component" value="Unassembled WGS sequence"/>
</dbReference>
<accession>A0A8H7QWT9</accession>
<comment type="catalytic activity">
    <reaction evidence="7">
        <text>N-methylethanolamine phosphate + S-adenosyl-L-methionine = N,N-dimethylethanolamine phosphate + S-adenosyl-L-homocysteine + H(+)</text>
        <dbReference type="Rhea" id="RHEA:25321"/>
        <dbReference type="ChEBI" id="CHEBI:15378"/>
        <dbReference type="ChEBI" id="CHEBI:57781"/>
        <dbReference type="ChEBI" id="CHEBI:57856"/>
        <dbReference type="ChEBI" id="CHEBI:58641"/>
        <dbReference type="ChEBI" id="CHEBI:59789"/>
        <dbReference type="EC" id="2.1.1.103"/>
    </reaction>
    <physiologicalReaction direction="left-to-right" evidence="7">
        <dbReference type="Rhea" id="RHEA:25322"/>
    </physiologicalReaction>
</comment>
<evidence type="ECO:0000256" key="5">
    <source>
        <dbReference type="ARBA" id="ARBA00035674"/>
    </source>
</evidence>
<dbReference type="OrthoDB" id="61390at2759"/>
<evidence type="ECO:0000256" key="2">
    <source>
        <dbReference type="ARBA" id="ARBA00005189"/>
    </source>
</evidence>
<comment type="caution">
    <text evidence="8">The sequence shown here is derived from an EMBL/GenBank/DDBJ whole genome shotgun (WGS) entry which is preliminary data.</text>
</comment>
<dbReference type="Gene3D" id="3.40.50.150">
    <property type="entry name" value="Vaccinia Virus protein VP39"/>
    <property type="match status" value="1"/>
</dbReference>
<sequence length="346" mass="38995">MHTGASILVGYICILPVISSYTDGWIQHVLLYLHALGVSCMLYLLVNPATSDNSEVDENEIYGLRHLLFNLELPPKTLWFNMGLWDKPGLSFPQACENLVHKVAQFINIKPMSSVLDVGFGCGDSCIVFAGKKKKTFTKEKKTNFYFLYKGITNELSQWRIAKERVSTLPSKINVLHGSADTLGKHVSSTFDYIISIDSAYHYNTRWDFIQAAFKHLNEGGVLGLYDLCIDPDLYASVTPIKRQILKLVCQAVHIPLENLVTPEEYEERVEDAGYKKVDMVCLDRMLVFGGLSQSFHTQYETTQKYGIGMSLSNRMTLKVSGFLFGLLATRSWLVPVLVKAEKSIK</sequence>
<gene>
    <name evidence="8" type="ORF">INT47_009824</name>
</gene>
<keyword evidence="9" id="KW-1185">Reference proteome</keyword>
<dbReference type="AlphaFoldDB" id="A0A8H7QWT9"/>
<comment type="pathway">
    <text evidence="2">Lipid metabolism.</text>
</comment>
<name>A0A8H7QWT9_9FUNG</name>
<dbReference type="CDD" id="cd02440">
    <property type="entry name" value="AdoMet_MTases"/>
    <property type="match status" value="1"/>
</dbReference>
<protein>
    <recommendedName>
        <fullName evidence="5">phosphoethanolamine N-methyltransferase</fullName>
        <ecNumber evidence="5">2.1.1.103</ecNumber>
    </recommendedName>
</protein>
<dbReference type="PANTHER" id="PTHR44307:SF2">
    <property type="entry name" value="PHOSPHOETHANOLAMINE METHYLTRANSFERASE ISOFORM X1"/>
    <property type="match status" value="1"/>
</dbReference>
<evidence type="ECO:0000256" key="1">
    <source>
        <dbReference type="ARBA" id="ARBA00004969"/>
    </source>
</evidence>
<proteinExistence type="predicted"/>
<comment type="pathway">
    <text evidence="1">Phospholipid metabolism; phosphatidylcholine biosynthesis.</text>
</comment>
<dbReference type="GO" id="GO:0000234">
    <property type="term" value="F:phosphoethanolamine N-methyltransferase activity"/>
    <property type="evidence" value="ECO:0007669"/>
    <property type="project" value="UniProtKB-EC"/>
</dbReference>
<evidence type="ECO:0000256" key="7">
    <source>
        <dbReference type="ARBA" id="ARBA00047841"/>
    </source>
</evidence>
<dbReference type="EC" id="2.1.1.103" evidence="5"/>
<keyword evidence="3" id="KW-0489">Methyltransferase</keyword>
<dbReference type="InterPro" id="IPR029063">
    <property type="entry name" value="SAM-dependent_MTases_sf"/>
</dbReference>
<evidence type="ECO:0000313" key="9">
    <source>
        <dbReference type="Proteomes" id="UP000603453"/>
    </source>
</evidence>
<reference evidence="8" key="1">
    <citation type="submission" date="2020-12" db="EMBL/GenBank/DDBJ databases">
        <title>Metabolic potential, ecology and presence of endohyphal bacteria is reflected in genomic diversity of Mucoromycotina.</title>
        <authorList>
            <person name="Muszewska A."/>
            <person name="Okrasinska A."/>
            <person name="Steczkiewicz K."/>
            <person name="Drgas O."/>
            <person name="Orlowska M."/>
            <person name="Perlinska-Lenart U."/>
            <person name="Aleksandrzak-Piekarczyk T."/>
            <person name="Szatraj K."/>
            <person name="Zielenkiewicz U."/>
            <person name="Pilsyk S."/>
            <person name="Malc E."/>
            <person name="Mieczkowski P."/>
            <person name="Kruszewska J.S."/>
            <person name="Biernat P."/>
            <person name="Pawlowska J."/>
        </authorList>
    </citation>
    <scope>NUCLEOTIDE SEQUENCE</scope>
    <source>
        <strain evidence="8">WA0000017839</strain>
    </source>
</reference>
<organism evidence="8 9">
    <name type="scientific">Mucor saturninus</name>
    <dbReference type="NCBI Taxonomy" id="64648"/>
    <lineage>
        <taxon>Eukaryota</taxon>
        <taxon>Fungi</taxon>
        <taxon>Fungi incertae sedis</taxon>
        <taxon>Mucoromycota</taxon>
        <taxon>Mucoromycotina</taxon>
        <taxon>Mucoromycetes</taxon>
        <taxon>Mucorales</taxon>
        <taxon>Mucorineae</taxon>
        <taxon>Mucoraceae</taxon>
        <taxon>Mucor</taxon>
    </lineage>
</organism>
<comment type="catalytic activity">
    <reaction evidence="6">
        <text>N,N-dimethylethanolamine phosphate + S-adenosyl-L-methionine = phosphocholine + S-adenosyl-L-homocysteine + H(+)</text>
        <dbReference type="Rhea" id="RHEA:25325"/>
        <dbReference type="ChEBI" id="CHEBI:15378"/>
        <dbReference type="ChEBI" id="CHEBI:57856"/>
        <dbReference type="ChEBI" id="CHEBI:58641"/>
        <dbReference type="ChEBI" id="CHEBI:59789"/>
        <dbReference type="ChEBI" id="CHEBI:295975"/>
        <dbReference type="EC" id="2.1.1.103"/>
    </reaction>
    <physiologicalReaction direction="left-to-right" evidence="6">
        <dbReference type="Rhea" id="RHEA:25326"/>
    </physiologicalReaction>
</comment>
<dbReference type="SUPFAM" id="SSF53335">
    <property type="entry name" value="S-adenosyl-L-methionine-dependent methyltransferases"/>
    <property type="match status" value="1"/>
</dbReference>
<keyword evidence="4" id="KW-0808">Transferase</keyword>
<dbReference type="GO" id="GO:0032259">
    <property type="term" value="P:methylation"/>
    <property type="evidence" value="ECO:0007669"/>
    <property type="project" value="UniProtKB-KW"/>
</dbReference>
<evidence type="ECO:0000256" key="4">
    <source>
        <dbReference type="ARBA" id="ARBA00022679"/>
    </source>
</evidence>
<dbReference type="EMBL" id="JAEPRD010000086">
    <property type="protein sequence ID" value="KAG2200186.1"/>
    <property type="molecule type" value="Genomic_DNA"/>
</dbReference>
<evidence type="ECO:0000313" key="8">
    <source>
        <dbReference type="EMBL" id="KAG2200186.1"/>
    </source>
</evidence>
<dbReference type="PANTHER" id="PTHR44307">
    <property type="entry name" value="PHOSPHOETHANOLAMINE METHYLTRANSFERASE"/>
    <property type="match status" value="1"/>
</dbReference>
<evidence type="ECO:0000256" key="6">
    <source>
        <dbReference type="ARBA" id="ARBA00047619"/>
    </source>
</evidence>
<evidence type="ECO:0000256" key="3">
    <source>
        <dbReference type="ARBA" id="ARBA00022603"/>
    </source>
</evidence>